<dbReference type="InterPro" id="IPR030470">
    <property type="entry name" value="UbiA_prenylTrfase_CS"/>
</dbReference>
<feature type="compositionally biased region" description="Low complexity" evidence="9">
    <location>
        <begin position="1"/>
        <end position="28"/>
    </location>
</feature>
<evidence type="ECO:0000256" key="4">
    <source>
        <dbReference type="ARBA" id="ARBA00022679"/>
    </source>
</evidence>
<dbReference type="PANTHER" id="PTHR11048">
    <property type="entry name" value="PRENYLTRANSFERASES"/>
    <property type="match status" value="1"/>
</dbReference>
<dbReference type="Gene3D" id="1.20.120.1780">
    <property type="entry name" value="UbiA prenyltransferase"/>
    <property type="match status" value="1"/>
</dbReference>
<dbReference type="GO" id="GO:0008299">
    <property type="term" value="P:isoprenoid biosynthetic process"/>
    <property type="evidence" value="ECO:0007669"/>
    <property type="project" value="UniProtKB-UniRule"/>
</dbReference>
<gene>
    <name evidence="10" type="ORF">CYCCA115_LOCUS11387</name>
</gene>
<accession>A0AAD2FPR2</accession>
<evidence type="ECO:0000256" key="2">
    <source>
        <dbReference type="ARBA" id="ARBA00004141"/>
    </source>
</evidence>
<dbReference type="InterPro" id="IPR000537">
    <property type="entry name" value="UbiA_prenyltransferase"/>
</dbReference>
<keyword evidence="8" id="KW-0999">Mitochondrion inner membrane</keyword>
<comment type="caution">
    <text evidence="10">The sequence shown here is derived from an EMBL/GenBank/DDBJ whole genome shotgun (WGS) entry which is preliminary data.</text>
</comment>
<keyword evidence="11" id="KW-1185">Reference proteome</keyword>
<evidence type="ECO:0000256" key="3">
    <source>
        <dbReference type="ARBA" id="ARBA00005985"/>
    </source>
</evidence>
<dbReference type="PROSITE" id="PS00943">
    <property type="entry name" value="UBIA"/>
    <property type="match status" value="1"/>
</dbReference>
<dbReference type="GO" id="GO:0008412">
    <property type="term" value="F:4-hydroxybenzoate polyprenyltransferase activity"/>
    <property type="evidence" value="ECO:0007669"/>
    <property type="project" value="UniProtKB-EC"/>
</dbReference>
<dbReference type="EC" id="2.5.1.39" evidence="8"/>
<name>A0AAD2FPR2_9STRA</name>
<keyword evidence="8" id="KW-0414">Isoprene biosynthesis</keyword>
<evidence type="ECO:0000256" key="5">
    <source>
        <dbReference type="ARBA" id="ARBA00022692"/>
    </source>
</evidence>
<dbReference type="InterPro" id="IPR044878">
    <property type="entry name" value="UbiA_sf"/>
</dbReference>
<dbReference type="Pfam" id="PF01040">
    <property type="entry name" value="UbiA"/>
    <property type="match status" value="1"/>
</dbReference>
<keyword evidence="7 8" id="KW-0472">Membrane</keyword>
<dbReference type="AlphaFoldDB" id="A0AAD2FPR2"/>
<evidence type="ECO:0000256" key="6">
    <source>
        <dbReference type="ARBA" id="ARBA00022989"/>
    </source>
</evidence>
<comment type="function">
    <text evidence="8">Catalyzes the prenylation of para-hydroxybenzoate (PHB) with an all-trans polyprenyl group. Mediates the second step in the final reaction sequence of coenzyme Q (CoQ) biosynthesis, which is the condensation of the polyisoprenoid side chain with PHB, generating the first membrane-bound Q intermediate.</text>
</comment>
<comment type="catalytic activity">
    <reaction evidence="8">
        <text>an all-trans-polyprenyl diphosphate + 4-hydroxybenzoate = a 4-hydroxy-3-(all-trans-polyprenyl)benzoate + diphosphate</text>
        <dbReference type="Rhea" id="RHEA:44504"/>
        <dbReference type="Rhea" id="RHEA-COMP:9514"/>
        <dbReference type="Rhea" id="RHEA-COMP:9564"/>
        <dbReference type="ChEBI" id="CHEBI:17879"/>
        <dbReference type="ChEBI" id="CHEBI:33019"/>
        <dbReference type="ChEBI" id="CHEBI:58914"/>
        <dbReference type="ChEBI" id="CHEBI:78396"/>
        <dbReference type="EC" id="2.5.1.39"/>
    </reaction>
</comment>
<dbReference type="PANTHER" id="PTHR11048:SF28">
    <property type="entry name" value="4-HYDROXYBENZOATE POLYPRENYLTRANSFERASE, MITOCHONDRIAL"/>
    <property type="match status" value="1"/>
</dbReference>
<dbReference type="HAMAP" id="MF_01635">
    <property type="entry name" value="UbiA"/>
    <property type="match status" value="1"/>
</dbReference>
<keyword evidence="8" id="KW-0831">Ubiquinone biosynthesis</keyword>
<evidence type="ECO:0000256" key="7">
    <source>
        <dbReference type="ARBA" id="ARBA00023136"/>
    </source>
</evidence>
<organism evidence="10 11">
    <name type="scientific">Cylindrotheca closterium</name>
    <dbReference type="NCBI Taxonomy" id="2856"/>
    <lineage>
        <taxon>Eukaryota</taxon>
        <taxon>Sar</taxon>
        <taxon>Stramenopiles</taxon>
        <taxon>Ochrophyta</taxon>
        <taxon>Bacillariophyta</taxon>
        <taxon>Bacillariophyceae</taxon>
        <taxon>Bacillariophycidae</taxon>
        <taxon>Bacillariales</taxon>
        <taxon>Bacillariaceae</taxon>
        <taxon>Cylindrotheca</taxon>
    </lineage>
</organism>
<protein>
    <recommendedName>
        <fullName evidence="8">4-hydroxybenzoate polyprenyltransferase, mitochondrial</fullName>
        <shortName evidence="8">4-HB polyprenyltransferase</shortName>
        <ecNumber evidence="8">2.5.1.39</ecNumber>
    </recommendedName>
    <alternativeName>
        <fullName evidence="8">Para-hydroxybenzoate--polyprenyltransferase</fullName>
        <shortName evidence="8">PHB:PPT</shortName>
        <shortName evidence="8">PHB:polyprenyltransferase</shortName>
    </alternativeName>
</protein>
<dbReference type="GO" id="GO:0005743">
    <property type="term" value="C:mitochondrial inner membrane"/>
    <property type="evidence" value="ECO:0007669"/>
    <property type="project" value="UniProtKB-SubCell"/>
</dbReference>
<dbReference type="Gene3D" id="1.10.357.140">
    <property type="entry name" value="UbiA prenyltransferase"/>
    <property type="match status" value="1"/>
</dbReference>
<keyword evidence="8" id="KW-0496">Mitochondrion</keyword>
<dbReference type="CDD" id="cd13959">
    <property type="entry name" value="PT_UbiA_COQ2"/>
    <property type="match status" value="1"/>
</dbReference>
<feature type="region of interest" description="Disordered" evidence="9">
    <location>
        <begin position="57"/>
        <end position="79"/>
    </location>
</feature>
<evidence type="ECO:0000313" key="11">
    <source>
        <dbReference type="Proteomes" id="UP001295423"/>
    </source>
</evidence>
<comment type="pathway">
    <text evidence="8">Cofactor biosynthesis; ubiquinone biosynthesis.</text>
</comment>
<dbReference type="Proteomes" id="UP001295423">
    <property type="component" value="Unassembled WGS sequence"/>
</dbReference>
<dbReference type="InterPro" id="IPR039653">
    <property type="entry name" value="Prenyltransferase"/>
</dbReference>
<evidence type="ECO:0000313" key="10">
    <source>
        <dbReference type="EMBL" id="CAJ1947945.1"/>
    </source>
</evidence>
<dbReference type="EMBL" id="CAKOGP040001736">
    <property type="protein sequence ID" value="CAJ1947945.1"/>
    <property type="molecule type" value="Genomic_DNA"/>
</dbReference>
<sequence>MSTLSSLGISSSSSSSSSSLLPSPSSSSGPQHKKSHFPSSPHPYHCWTQKHSFHSTLPSASTNDKEQKLEKNDTIRSTATTSDPPILTWYDPYVAEWMGPYLRLARVDKPIGTWLLLWPCLWSTAMAASAPATTTITASSSTSLLLPDPYLMGLFTVGSFVMRGSGCTINDMWDQDFDKRVARTKSRPLASGELNSTQAIGFLGLQLATGLGVLLSLPNMEYCFMWGVSSLPLVVMYPLMKRFTNFPQVFLGLTFNWGAWMGWAATYGSMNYAVIAPLYLSGVCWTVVYDTIYANQDKHDDKAIGLKSTALTFGEDETKHKQILHGFAALTFVQWLAAGYMMEDISMVPYSAGMSLAYSHLLWQIQTAELDNPQNLADRFRSNTGLGGIVFAAIVAGKVL</sequence>
<evidence type="ECO:0000256" key="9">
    <source>
        <dbReference type="SAM" id="MobiDB-lite"/>
    </source>
</evidence>
<dbReference type="FunFam" id="1.10.357.140:FF:000003">
    <property type="entry name" value="4-hydroxybenzoate polyprenyltransferase, mitochondrial"/>
    <property type="match status" value="1"/>
</dbReference>
<comment type="similarity">
    <text evidence="3 8">Belongs to the UbiA prenyltransferase family.</text>
</comment>
<dbReference type="InterPro" id="IPR006370">
    <property type="entry name" value="HB_polyprenyltransferase-like"/>
</dbReference>
<comment type="subcellular location">
    <subcellularLocation>
        <location evidence="2">Membrane</location>
        <topology evidence="2">Multi-pass membrane protein</topology>
    </subcellularLocation>
    <subcellularLocation>
        <location evidence="8">Mitochondrion inner membrane</location>
        <topology evidence="8">Multi-pass membrane protein</topology>
        <orientation evidence="8">Matrix side</orientation>
    </subcellularLocation>
</comment>
<dbReference type="GO" id="GO:0006744">
    <property type="term" value="P:ubiquinone biosynthetic process"/>
    <property type="evidence" value="ECO:0007669"/>
    <property type="project" value="UniProtKB-UniRule"/>
</dbReference>
<dbReference type="NCBIfam" id="TIGR01474">
    <property type="entry name" value="ubiA_proteo"/>
    <property type="match status" value="1"/>
</dbReference>
<keyword evidence="5 8" id="KW-0812">Transmembrane</keyword>
<comment type="cofactor">
    <cofactor evidence="1 8">
        <name>Mg(2+)</name>
        <dbReference type="ChEBI" id="CHEBI:18420"/>
    </cofactor>
</comment>
<evidence type="ECO:0000256" key="1">
    <source>
        <dbReference type="ARBA" id="ARBA00001946"/>
    </source>
</evidence>
<reference evidence="10" key="1">
    <citation type="submission" date="2023-08" db="EMBL/GenBank/DDBJ databases">
        <authorList>
            <person name="Audoor S."/>
            <person name="Bilcke G."/>
        </authorList>
    </citation>
    <scope>NUCLEOTIDE SEQUENCE</scope>
</reference>
<feature type="compositionally biased region" description="Basic and acidic residues" evidence="9">
    <location>
        <begin position="63"/>
        <end position="74"/>
    </location>
</feature>
<keyword evidence="4 8" id="KW-0808">Transferase</keyword>
<dbReference type="FunFam" id="1.20.120.1780:FF:000001">
    <property type="entry name" value="4-hydroxybenzoate octaprenyltransferase"/>
    <property type="match status" value="1"/>
</dbReference>
<proteinExistence type="inferred from homology"/>
<feature type="region of interest" description="Disordered" evidence="9">
    <location>
        <begin position="1"/>
        <end position="41"/>
    </location>
</feature>
<evidence type="ECO:0000256" key="8">
    <source>
        <dbReference type="HAMAP-Rule" id="MF_03189"/>
    </source>
</evidence>
<keyword evidence="6 8" id="KW-1133">Transmembrane helix</keyword>